<organism evidence="2 3">
    <name type="scientific">Janibacter hoylei PVAS-1</name>
    <dbReference type="NCBI Taxonomy" id="1210046"/>
    <lineage>
        <taxon>Bacteria</taxon>
        <taxon>Bacillati</taxon>
        <taxon>Actinomycetota</taxon>
        <taxon>Actinomycetes</taxon>
        <taxon>Micrococcales</taxon>
        <taxon>Intrasporangiaceae</taxon>
        <taxon>Janibacter</taxon>
    </lineage>
</organism>
<protein>
    <submittedName>
        <fullName evidence="2">Uncharacterized protein</fullName>
    </submittedName>
</protein>
<comment type="caution">
    <text evidence="2">The sequence shown here is derived from an EMBL/GenBank/DDBJ whole genome shotgun (WGS) entry which is preliminary data.</text>
</comment>
<evidence type="ECO:0000313" key="3">
    <source>
        <dbReference type="Proteomes" id="UP000004474"/>
    </source>
</evidence>
<dbReference type="AlphaFoldDB" id="K1EAN9"/>
<accession>K1EAN9</accession>
<evidence type="ECO:0000313" key="2">
    <source>
        <dbReference type="EMBL" id="EKA62502.1"/>
    </source>
</evidence>
<dbReference type="STRING" id="1210046.B277_01454"/>
<evidence type="ECO:0000256" key="1">
    <source>
        <dbReference type="SAM" id="MobiDB-lite"/>
    </source>
</evidence>
<proteinExistence type="predicted"/>
<reference evidence="2 3" key="1">
    <citation type="journal article" date="2012" name="J. Bacteriol.">
        <title>Genome Sequence of Janibacter hoylei MTCC8307, Isolated from the Stratospheric Air.</title>
        <authorList>
            <person name="Pawar S.P."/>
            <person name="Dhotre D.P."/>
            <person name="Shetty S.A."/>
            <person name="Chowdhury S.P."/>
            <person name="Chaudhari B.L."/>
            <person name="Shouche Y.S."/>
        </authorList>
    </citation>
    <scope>NUCLEOTIDE SEQUENCE [LARGE SCALE GENOMIC DNA]</scope>
    <source>
        <strain evidence="2 3">PVAS-1</strain>
    </source>
</reference>
<feature type="region of interest" description="Disordered" evidence="1">
    <location>
        <begin position="1"/>
        <end position="39"/>
    </location>
</feature>
<sequence length="61" mass="6160">MTAASPASSSRRATLSRIAPRSMSAHAERPTVDASLGRTEGVATDGRAVCGVEVSMGTQGV</sequence>
<dbReference type="Proteomes" id="UP000004474">
    <property type="component" value="Unassembled WGS sequence"/>
</dbReference>
<gene>
    <name evidence="2" type="ORF">B277_01454</name>
</gene>
<name>K1EAN9_9MICO</name>
<feature type="compositionally biased region" description="Low complexity" evidence="1">
    <location>
        <begin position="1"/>
        <end position="19"/>
    </location>
</feature>
<dbReference type="EMBL" id="ALWX01000005">
    <property type="protein sequence ID" value="EKA62502.1"/>
    <property type="molecule type" value="Genomic_DNA"/>
</dbReference>